<organism evidence="1">
    <name type="scientific">hydrocarbon metagenome</name>
    <dbReference type="NCBI Taxonomy" id="938273"/>
    <lineage>
        <taxon>unclassified sequences</taxon>
        <taxon>metagenomes</taxon>
        <taxon>ecological metagenomes</taxon>
    </lineage>
</organism>
<proteinExistence type="predicted"/>
<comment type="caution">
    <text evidence="1">The sequence shown here is derived from an EMBL/GenBank/DDBJ whole genome shotgun (WGS) entry which is preliminary data.</text>
</comment>
<gene>
    <name evidence="1" type="ORF">ASZ90_001299</name>
</gene>
<evidence type="ECO:0000313" key="1">
    <source>
        <dbReference type="EMBL" id="KUG28826.1"/>
    </source>
</evidence>
<name>A0A0W8G6P7_9ZZZZ</name>
<dbReference type="AlphaFoldDB" id="A0A0W8G6P7"/>
<dbReference type="EMBL" id="LNQE01000172">
    <property type="protein sequence ID" value="KUG28826.1"/>
    <property type="molecule type" value="Genomic_DNA"/>
</dbReference>
<sequence>MAAESIADMAYQYTLACQTLQSSLRSAGNSANTNAAKTTALKSFADTLSEMLPAEVTGSDQYKYYDAMFDYQADLYSAQTAAERDKALTAFYSAIGELGGGAG</sequence>
<reference evidence="1" key="1">
    <citation type="journal article" date="2015" name="Proc. Natl. Acad. Sci. U.S.A.">
        <title>Networks of energetic and metabolic interactions define dynamics in microbial communities.</title>
        <authorList>
            <person name="Embree M."/>
            <person name="Liu J.K."/>
            <person name="Al-Bassam M.M."/>
            <person name="Zengler K."/>
        </authorList>
    </citation>
    <scope>NUCLEOTIDE SEQUENCE</scope>
</reference>
<accession>A0A0W8G6P7</accession>
<protein>
    <submittedName>
        <fullName evidence="1">Uncharacterized protein</fullName>
    </submittedName>
</protein>